<protein>
    <submittedName>
        <fullName evidence="3">Uncharacterized protein</fullName>
    </submittedName>
</protein>
<accession>A0A914S6P1</accession>
<keyword evidence="1" id="KW-1133">Transmembrane helix</keyword>
<dbReference type="WBParaSite" id="PEQ_0001438501-mRNA-1">
    <property type="protein sequence ID" value="PEQ_0001438501-mRNA-1"/>
    <property type="gene ID" value="PEQ_0001438501"/>
</dbReference>
<dbReference type="AlphaFoldDB" id="A0A914S6P1"/>
<keyword evidence="1" id="KW-0472">Membrane</keyword>
<keyword evidence="1" id="KW-0812">Transmembrane</keyword>
<proteinExistence type="predicted"/>
<feature type="transmembrane region" description="Helical" evidence="1">
    <location>
        <begin position="22"/>
        <end position="40"/>
    </location>
</feature>
<organism evidence="2 3">
    <name type="scientific">Parascaris equorum</name>
    <name type="common">Equine roundworm</name>
    <dbReference type="NCBI Taxonomy" id="6256"/>
    <lineage>
        <taxon>Eukaryota</taxon>
        <taxon>Metazoa</taxon>
        <taxon>Ecdysozoa</taxon>
        <taxon>Nematoda</taxon>
        <taxon>Chromadorea</taxon>
        <taxon>Rhabditida</taxon>
        <taxon>Spirurina</taxon>
        <taxon>Ascaridomorpha</taxon>
        <taxon>Ascaridoidea</taxon>
        <taxon>Ascarididae</taxon>
        <taxon>Parascaris</taxon>
    </lineage>
</organism>
<sequence length="114" mass="13532">MCTSHSLNQSLYDFPGMSRKEAIFFDMFLHVLYSALLFLLRNPNLTYAYRFLDTVHIKHQSGPFLAQIKHSRIGQNRRFFKAEAELIHLENFIRNIIDFNLAFRAIQQPLEDIR</sequence>
<dbReference type="Proteomes" id="UP000887564">
    <property type="component" value="Unplaced"/>
</dbReference>
<keyword evidence="2" id="KW-1185">Reference proteome</keyword>
<evidence type="ECO:0000256" key="1">
    <source>
        <dbReference type="SAM" id="Phobius"/>
    </source>
</evidence>
<reference evidence="3" key="1">
    <citation type="submission" date="2022-11" db="UniProtKB">
        <authorList>
            <consortium name="WormBaseParasite"/>
        </authorList>
    </citation>
    <scope>IDENTIFICATION</scope>
</reference>
<evidence type="ECO:0000313" key="3">
    <source>
        <dbReference type="WBParaSite" id="PEQ_0001438501-mRNA-1"/>
    </source>
</evidence>
<evidence type="ECO:0000313" key="2">
    <source>
        <dbReference type="Proteomes" id="UP000887564"/>
    </source>
</evidence>
<name>A0A914S6P1_PAREQ</name>